<protein>
    <submittedName>
        <fullName evidence="1">Uncharacterized protein</fullName>
    </submittedName>
</protein>
<name>A0AAU6W3V5_9VIRU</name>
<dbReference type="EMBL" id="PP179332">
    <property type="protein sequence ID" value="XAI71188.1"/>
    <property type="molecule type" value="Genomic_DNA"/>
</dbReference>
<evidence type="ECO:0000313" key="1">
    <source>
        <dbReference type="EMBL" id="XAI71188.1"/>
    </source>
</evidence>
<organism evidence="1">
    <name type="scientific">Pseudomonas phage Cygsa01</name>
    <dbReference type="NCBI Taxonomy" id="3138529"/>
    <lineage>
        <taxon>Viruses</taxon>
    </lineage>
</organism>
<accession>A0AAU6W3V5</accession>
<gene>
    <name evidence="1" type="ORF">Cygsa01_00142</name>
</gene>
<reference evidence="1" key="1">
    <citation type="journal article" date="2024" name="J. Gen. Virol.">
        <title>Novel phages of Pseudomonas syringae unveil numerous potential auxiliary metabolic genes.</title>
        <authorList>
            <person name="Feltin C."/>
            <person name="Garneau J.R."/>
            <person name="Morris C.E."/>
            <person name="Berard A."/>
            <person name="Torres-Barcelo C."/>
        </authorList>
    </citation>
    <scope>NUCLEOTIDE SEQUENCE</scope>
</reference>
<sequence length="90" mass="10381">MTIVLIEATSEKVYKTSEEAHAAIQYILTIPRITAKPYHSWFVVPDPKGVRTVMRFEPDVSIPPEDFPLYEANPQRLPLLDRQRLVMDSL</sequence>
<proteinExistence type="predicted"/>